<dbReference type="GO" id="GO:0005634">
    <property type="term" value="C:nucleus"/>
    <property type="evidence" value="ECO:0007669"/>
    <property type="project" value="UniProtKB-UniRule"/>
</dbReference>
<dbReference type="AlphaFoldDB" id="A0A177TFB2"/>
<name>A0A177TFB2_9BASI</name>
<dbReference type="GO" id="GO:0003677">
    <property type="term" value="F:DNA binding"/>
    <property type="evidence" value="ECO:0007669"/>
    <property type="project" value="UniProtKB-UniRule"/>
</dbReference>
<dbReference type="InterPro" id="IPR009071">
    <property type="entry name" value="HMG_box_dom"/>
</dbReference>
<reference evidence="3" key="1">
    <citation type="submission" date="2016-04" db="EMBL/GenBank/DDBJ databases">
        <authorList>
            <person name="Nguyen H.D."/>
            <person name="Samba Siva P."/>
            <person name="Cullis J."/>
            <person name="Levesque C.A."/>
            <person name="Hambleton S."/>
        </authorList>
    </citation>
    <scope>NUCLEOTIDE SEQUENCE</scope>
    <source>
        <strain evidence="3">DAOMC 236416</strain>
    </source>
</reference>
<dbReference type="Gene3D" id="1.10.30.10">
    <property type="entry name" value="High mobility group box domain"/>
    <property type="match status" value="1"/>
</dbReference>
<evidence type="ECO:0000256" key="2">
    <source>
        <dbReference type="SAM" id="MobiDB-lite"/>
    </source>
</evidence>
<feature type="region of interest" description="Disordered" evidence="2">
    <location>
        <begin position="74"/>
        <end position="116"/>
    </location>
</feature>
<sequence length="116" mass="13003">MAKTKSSANASASAAKEEKKRRPRKDKDAPKKAKSAYIIFCSEHRDRVKEENPTAGFGDIGRILGAKWKEMSEKDKAPFLKAQEKDKLRAQREDEAYKAGKAAAADEDDDEEEDDE</sequence>
<dbReference type="PRINTS" id="PR00886">
    <property type="entry name" value="HIGHMOBLTY12"/>
</dbReference>
<dbReference type="Pfam" id="PF00505">
    <property type="entry name" value="HMG_box"/>
    <property type="match status" value="1"/>
</dbReference>
<protein>
    <submittedName>
        <fullName evidence="3">Uncharacterized protein</fullName>
    </submittedName>
</protein>
<dbReference type="PROSITE" id="PS50118">
    <property type="entry name" value="HMG_BOX_2"/>
    <property type="match status" value="1"/>
</dbReference>
<keyword evidence="1" id="KW-0238">DNA-binding</keyword>
<dbReference type="OrthoDB" id="1919336at2759"/>
<comment type="caution">
    <text evidence="3">The sequence shown here is derived from an EMBL/GenBank/DDBJ whole genome shotgun (WGS) entry which is preliminary data.</text>
</comment>
<evidence type="ECO:0000256" key="1">
    <source>
        <dbReference type="ARBA" id="ARBA00023125"/>
    </source>
</evidence>
<proteinExistence type="predicted"/>
<feature type="compositionally biased region" description="Basic and acidic residues" evidence="2">
    <location>
        <begin position="15"/>
        <end position="31"/>
    </location>
</feature>
<evidence type="ECO:0000313" key="4">
    <source>
        <dbReference type="Proteomes" id="UP000077521"/>
    </source>
</evidence>
<dbReference type="EMBL" id="LWDF02000027">
    <property type="protein sequence ID" value="KAE8259746.1"/>
    <property type="molecule type" value="Genomic_DNA"/>
</dbReference>
<evidence type="ECO:0000313" key="3">
    <source>
        <dbReference type="EMBL" id="KAE8259746.1"/>
    </source>
</evidence>
<dbReference type="Proteomes" id="UP000077521">
    <property type="component" value="Unassembled WGS sequence"/>
</dbReference>
<organism evidence="3 4">
    <name type="scientific">Tilletia indica</name>
    <dbReference type="NCBI Taxonomy" id="43049"/>
    <lineage>
        <taxon>Eukaryota</taxon>
        <taxon>Fungi</taxon>
        <taxon>Dikarya</taxon>
        <taxon>Basidiomycota</taxon>
        <taxon>Ustilaginomycotina</taxon>
        <taxon>Exobasidiomycetes</taxon>
        <taxon>Tilletiales</taxon>
        <taxon>Tilletiaceae</taxon>
        <taxon>Tilletia</taxon>
    </lineage>
</organism>
<dbReference type="PANTHER" id="PTHR48112:SF22">
    <property type="entry name" value="MITOCHONDRIAL TRANSCRIPTION FACTOR A, ISOFORM B"/>
    <property type="match status" value="1"/>
</dbReference>
<feature type="compositionally biased region" description="Low complexity" evidence="2">
    <location>
        <begin position="1"/>
        <end position="14"/>
    </location>
</feature>
<dbReference type="InterPro" id="IPR036910">
    <property type="entry name" value="HMG_box_dom_sf"/>
</dbReference>
<dbReference type="PANTHER" id="PTHR48112">
    <property type="entry name" value="HIGH MOBILITY GROUP PROTEIN DSP1"/>
    <property type="match status" value="1"/>
</dbReference>
<keyword evidence="4" id="KW-1185">Reference proteome</keyword>
<dbReference type="SMART" id="SM00398">
    <property type="entry name" value="HMG"/>
    <property type="match status" value="1"/>
</dbReference>
<reference evidence="3" key="2">
    <citation type="journal article" date="2019" name="IMA Fungus">
        <title>Genome sequencing and comparison of five Tilletia species to identify candidate genes for the detection of regulated species infecting wheat.</title>
        <authorList>
            <person name="Nguyen H.D.T."/>
            <person name="Sultana T."/>
            <person name="Kesanakurti P."/>
            <person name="Hambleton S."/>
        </authorList>
    </citation>
    <scope>NUCLEOTIDE SEQUENCE</scope>
    <source>
        <strain evidence="3">DAOMC 236416</strain>
    </source>
</reference>
<accession>A0A177TFB2</accession>
<dbReference type="SUPFAM" id="SSF47095">
    <property type="entry name" value="HMG-box"/>
    <property type="match status" value="1"/>
</dbReference>
<gene>
    <name evidence="3" type="ORF">A4X13_0g790</name>
</gene>
<feature type="compositionally biased region" description="Basic and acidic residues" evidence="2">
    <location>
        <begin position="74"/>
        <end position="98"/>
    </location>
</feature>
<feature type="compositionally biased region" description="Acidic residues" evidence="2">
    <location>
        <begin position="105"/>
        <end position="116"/>
    </location>
</feature>
<feature type="region of interest" description="Disordered" evidence="2">
    <location>
        <begin position="1"/>
        <end position="35"/>
    </location>
</feature>
<dbReference type="InterPro" id="IPR050342">
    <property type="entry name" value="HMGB"/>
</dbReference>